<keyword evidence="6" id="KW-1185">Reference proteome</keyword>
<evidence type="ECO:0000256" key="3">
    <source>
        <dbReference type="ARBA" id="ARBA00023163"/>
    </source>
</evidence>
<evidence type="ECO:0000313" key="5">
    <source>
        <dbReference type="EMBL" id="UUX34297.1"/>
    </source>
</evidence>
<dbReference type="Proteomes" id="UP001315967">
    <property type="component" value="Chromosome"/>
</dbReference>
<dbReference type="Pfam" id="PF01047">
    <property type="entry name" value="MarR"/>
    <property type="match status" value="1"/>
</dbReference>
<evidence type="ECO:0000256" key="2">
    <source>
        <dbReference type="ARBA" id="ARBA00023125"/>
    </source>
</evidence>
<dbReference type="PRINTS" id="PR00598">
    <property type="entry name" value="HTHMARR"/>
</dbReference>
<dbReference type="Gene3D" id="1.10.10.10">
    <property type="entry name" value="Winged helix-like DNA-binding domain superfamily/Winged helix DNA-binding domain"/>
    <property type="match status" value="1"/>
</dbReference>
<gene>
    <name evidence="5" type="ORF">NRE15_01095</name>
</gene>
<dbReference type="InterPro" id="IPR036388">
    <property type="entry name" value="WH-like_DNA-bd_sf"/>
</dbReference>
<dbReference type="RefSeq" id="WP_313793800.1">
    <property type="nucleotide sequence ID" value="NZ_CP102453.1"/>
</dbReference>
<dbReference type="EMBL" id="CP102453">
    <property type="protein sequence ID" value="UUX34297.1"/>
    <property type="molecule type" value="Genomic_DNA"/>
</dbReference>
<evidence type="ECO:0000259" key="4">
    <source>
        <dbReference type="PROSITE" id="PS50995"/>
    </source>
</evidence>
<dbReference type="SMART" id="SM00347">
    <property type="entry name" value="HTH_MARR"/>
    <property type="match status" value="1"/>
</dbReference>
<dbReference type="PANTHER" id="PTHR42756:SF1">
    <property type="entry name" value="TRANSCRIPTIONAL REPRESSOR OF EMRAB OPERON"/>
    <property type="match status" value="1"/>
</dbReference>
<proteinExistence type="predicted"/>
<evidence type="ECO:0000256" key="1">
    <source>
        <dbReference type="ARBA" id="ARBA00023015"/>
    </source>
</evidence>
<reference evidence="5 6" key="1">
    <citation type="submission" date="2022-08" db="EMBL/GenBank/DDBJ databases">
        <title>Aerococcaceae sp. nov isolated from spoiled eye mask.</title>
        <authorList>
            <person name="Zhou G."/>
            <person name="Xie X.-B."/>
            <person name="Shi Q.-S."/>
            <person name="Wang Y.-S."/>
            <person name="Wen X."/>
            <person name="Peng H."/>
            <person name="Yang X.-J."/>
            <person name="Tao H.-B."/>
            <person name="Huang X.-M."/>
        </authorList>
    </citation>
    <scope>NUCLEOTIDE SEQUENCE [LARGE SCALE GENOMIC DNA]</scope>
    <source>
        <strain evidence="6">DM20194951</strain>
    </source>
</reference>
<protein>
    <submittedName>
        <fullName evidence="5">MarR family transcriptional regulator</fullName>
    </submittedName>
</protein>
<feature type="domain" description="HTH marR-type" evidence="4">
    <location>
        <begin position="1"/>
        <end position="139"/>
    </location>
</feature>
<dbReference type="InterPro" id="IPR036390">
    <property type="entry name" value="WH_DNA-bd_sf"/>
</dbReference>
<sequence length="153" mass="17739">MDRQEEALKAFIGLKRTQDLFDTILKKDVTQHGLTLNEFAVLELLYHRGEQAVQKIKERILIASSSTTYVIDRLCSKGYVTRRPDQVDKRVIYVNLTESGHSLIESMFPEHAELIESLFSQLTTEEIHVLRENLKLISQTIRENLNPVENEEK</sequence>
<dbReference type="SUPFAM" id="SSF46785">
    <property type="entry name" value="Winged helix' DNA-binding domain"/>
    <property type="match status" value="1"/>
</dbReference>
<keyword evidence="3" id="KW-0804">Transcription</keyword>
<name>A0ABY5P6C6_9LACT</name>
<keyword evidence="2" id="KW-0238">DNA-binding</keyword>
<dbReference type="PROSITE" id="PS50995">
    <property type="entry name" value="HTH_MARR_2"/>
    <property type="match status" value="1"/>
</dbReference>
<accession>A0ABY5P6C6</accession>
<dbReference type="PANTHER" id="PTHR42756">
    <property type="entry name" value="TRANSCRIPTIONAL REGULATOR, MARR"/>
    <property type="match status" value="1"/>
</dbReference>
<evidence type="ECO:0000313" key="6">
    <source>
        <dbReference type="Proteomes" id="UP001315967"/>
    </source>
</evidence>
<dbReference type="InterPro" id="IPR000835">
    <property type="entry name" value="HTH_MarR-typ"/>
</dbReference>
<organism evidence="5 6">
    <name type="scientific">Fundicoccus culcitae</name>
    <dbReference type="NCBI Taxonomy" id="2969821"/>
    <lineage>
        <taxon>Bacteria</taxon>
        <taxon>Bacillati</taxon>
        <taxon>Bacillota</taxon>
        <taxon>Bacilli</taxon>
        <taxon>Lactobacillales</taxon>
        <taxon>Aerococcaceae</taxon>
        <taxon>Fundicoccus</taxon>
    </lineage>
</organism>
<keyword evidence="1" id="KW-0805">Transcription regulation</keyword>